<dbReference type="PANTHER" id="PTHR43179">
    <property type="entry name" value="RHAMNOSYLTRANSFERASE WBBL"/>
    <property type="match status" value="1"/>
</dbReference>
<reference evidence="2" key="1">
    <citation type="journal article" date="2015" name="Genome Announc.">
        <title>Draft Genome Sequence of Anaerolineae Strain TC1, a Novel Isolate from a Methanogenic Wastewater Treatment System.</title>
        <authorList>
            <person name="Matsuura N."/>
            <person name="Tourlousse D.M."/>
            <person name="Sun L."/>
            <person name="Toyonaga M."/>
            <person name="Kuroda K."/>
            <person name="Ohashi A."/>
            <person name="Cruz R."/>
            <person name="Yamaguchi T."/>
            <person name="Sekiguchi Y."/>
        </authorList>
    </citation>
    <scope>NUCLEOTIDE SEQUENCE [LARGE SCALE GENOMIC DNA]</scope>
    <source>
        <strain evidence="2">TC1</strain>
    </source>
</reference>
<dbReference type="AlphaFoldDB" id="A0A0K8P8W7"/>
<gene>
    <name evidence="2" type="ORF">ATC1_117</name>
</gene>
<dbReference type="EMBL" id="DF968179">
    <property type="protein sequence ID" value="GAP39088.1"/>
    <property type="molecule type" value="Genomic_DNA"/>
</dbReference>
<evidence type="ECO:0000313" key="2">
    <source>
        <dbReference type="EMBL" id="GAP39088.1"/>
    </source>
</evidence>
<dbReference type="InterPro" id="IPR001173">
    <property type="entry name" value="Glyco_trans_2-like"/>
</dbReference>
<dbReference type="Pfam" id="PF00535">
    <property type="entry name" value="Glycos_transf_2"/>
    <property type="match status" value="2"/>
</dbReference>
<dbReference type="PATRIC" id="fig|1678840.3.peg.10"/>
<evidence type="ECO:0000259" key="1">
    <source>
        <dbReference type="Pfam" id="PF00535"/>
    </source>
</evidence>
<feature type="domain" description="Glycosyltransferase 2-like" evidence="1">
    <location>
        <begin position="308"/>
        <end position="429"/>
    </location>
</feature>
<feature type="domain" description="Glycosyltransferase 2-like" evidence="1">
    <location>
        <begin position="52"/>
        <end position="199"/>
    </location>
</feature>
<dbReference type="SUPFAM" id="SSF53448">
    <property type="entry name" value="Nucleotide-diphospho-sugar transferases"/>
    <property type="match status" value="2"/>
</dbReference>
<protein>
    <submittedName>
        <fullName evidence="2">Glycosyltransferase, GT2 family</fullName>
    </submittedName>
</protein>
<dbReference type="Proteomes" id="UP000053370">
    <property type="component" value="Unassembled WGS sequence"/>
</dbReference>
<dbReference type="CDD" id="cd04186">
    <property type="entry name" value="GT_2_like_c"/>
    <property type="match status" value="1"/>
</dbReference>
<dbReference type="Gene3D" id="3.90.550.10">
    <property type="entry name" value="Spore Coat Polysaccharide Biosynthesis Protein SpsA, Chain A"/>
    <property type="match status" value="2"/>
</dbReference>
<keyword evidence="3" id="KW-1185">Reference proteome</keyword>
<proteinExistence type="predicted"/>
<sequence>MKEQKVNSLNNSWHPPQRSINPDYQLWIQINEQNDLFPHILKEELESPLFTIVTPVKDPALSIIHATIQSVLAQSYQRWEWILADASVPGSPVSALLEKYSRHDPRIKIIRLEKNHGIAENTNIALKNASGEWVGFLDHDDLLAPIALAEMVSKITEDPKIDLLYSDEDFIYEDGSNRRNPHFKPDFCPDFLLSLNYITHFLVVRRSLGESIDWIRPGFDGAQDYDLILRAVEKTRKVTHIPKILYHWREARTSTARDITVKPYADEAGKHALADALVRRGLAADVQSGPIPTSYRVSYHIEGQPFVSILIPNQEQPETLRRCIHSIQTLSTYANYEIIVIENGSSSPEIFHLYKELQEKSIKVLHWDADFNYASVNNFAVQRARGEFVLFLNNDTEIITKDWIEQLLMHAQRKDVGAVGAKLYYPDHTLQHAGVVVGMGGVAGHLYLGELSTSMGYFGRLQVIQNYSAVTGACLMVQKKKFEEAGGFDERFQFAYNDVDFCLRLLEKDYRNVWTPYAELFHHESLTRGAEDSNSEKHLRFCREARLFITRWKNFIQKHDPCFNPNLSYDTSEIRVNPLGKIDILDYFIDRPWNHFREK</sequence>
<keyword evidence="2" id="KW-0808">Transferase</keyword>
<evidence type="ECO:0000313" key="3">
    <source>
        <dbReference type="Proteomes" id="UP000053370"/>
    </source>
</evidence>
<dbReference type="InterPro" id="IPR029044">
    <property type="entry name" value="Nucleotide-diphossugar_trans"/>
</dbReference>
<dbReference type="CDD" id="cd04184">
    <property type="entry name" value="GT2_RfbC_Mx_like"/>
    <property type="match status" value="1"/>
</dbReference>
<organism evidence="2">
    <name type="scientific">Flexilinea flocculi</name>
    <dbReference type="NCBI Taxonomy" id="1678840"/>
    <lineage>
        <taxon>Bacteria</taxon>
        <taxon>Bacillati</taxon>
        <taxon>Chloroflexota</taxon>
        <taxon>Anaerolineae</taxon>
        <taxon>Anaerolineales</taxon>
        <taxon>Anaerolineaceae</taxon>
        <taxon>Flexilinea</taxon>
    </lineage>
</organism>
<dbReference type="STRING" id="1678840.ATC1_117"/>
<dbReference type="RefSeq" id="WP_062276721.1">
    <property type="nucleotide sequence ID" value="NZ_DF968179.1"/>
</dbReference>
<dbReference type="GO" id="GO:0016757">
    <property type="term" value="F:glycosyltransferase activity"/>
    <property type="evidence" value="ECO:0007669"/>
    <property type="project" value="UniProtKB-KW"/>
</dbReference>
<dbReference type="PANTHER" id="PTHR43179:SF7">
    <property type="entry name" value="RHAMNOSYLTRANSFERASE WBBL"/>
    <property type="match status" value="1"/>
</dbReference>
<accession>A0A0K8P8W7</accession>
<name>A0A0K8P8W7_9CHLR</name>